<dbReference type="EMBL" id="CABIKM010000001">
    <property type="protein sequence ID" value="VUZ83712.1"/>
    <property type="molecule type" value="Genomic_DNA"/>
</dbReference>
<reference evidence="1 2" key="1">
    <citation type="submission" date="2019-07" db="EMBL/GenBank/DDBJ databases">
        <authorList>
            <person name="Cremers G."/>
        </authorList>
    </citation>
    <scope>NUCLEOTIDE SEQUENCE [LARGE SCALE GENOMIC DNA]</scope>
</reference>
<organism evidence="1 2">
    <name type="scientific">Candidatus Methylomirabilis lanthanidiphila</name>
    <dbReference type="NCBI Taxonomy" id="2211376"/>
    <lineage>
        <taxon>Bacteria</taxon>
        <taxon>Candidatus Methylomirabilota</taxon>
        <taxon>Candidatus Methylomirabilia</taxon>
        <taxon>Candidatus Methylomirabilales</taxon>
        <taxon>Candidatus Methylomirabilaceae</taxon>
        <taxon>Candidatus Methylomirabilis</taxon>
    </lineage>
</organism>
<dbReference type="Proteomes" id="UP000334340">
    <property type="component" value="Unassembled WGS sequence"/>
</dbReference>
<accession>A0A564ZGD8</accession>
<dbReference type="AlphaFoldDB" id="A0A564ZGD8"/>
<gene>
    <name evidence="1" type="ORF">MELA_00065</name>
</gene>
<sequence>MWVKNGCWVADAQYRETSVPTIDEAPGYAPHPPCLRYYRQAEQPQRIYKNVAVLFEAENVTDEKRIERERAADGTTSRKVEEAGRTFLLGLKWLF</sequence>
<keyword evidence="2" id="KW-1185">Reference proteome</keyword>
<evidence type="ECO:0000313" key="1">
    <source>
        <dbReference type="EMBL" id="VUZ83712.1"/>
    </source>
</evidence>
<proteinExistence type="predicted"/>
<evidence type="ECO:0000313" key="2">
    <source>
        <dbReference type="Proteomes" id="UP000334340"/>
    </source>
</evidence>
<protein>
    <submittedName>
        <fullName evidence="1">Uncharacterized protein</fullName>
    </submittedName>
</protein>
<name>A0A564ZGD8_9BACT</name>